<keyword evidence="3" id="KW-1185">Reference proteome</keyword>
<accession>A0A1N6JL01</accession>
<protein>
    <submittedName>
        <fullName evidence="2">Uncharacterized protein</fullName>
    </submittedName>
</protein>
<dbReference type="Proteomes" id="UP000185003">
    <property type="component" value="Unassembled WGS sequence"/>
</dbReference>
<evidence type="ECO:0000313" key="2">
    <source>
        <dbReference type="EMBL" id="SIO44847.1"/>
    </source>
</evidence>
<evidence type="ECO:0000256" key="1">
    <source>
        <dbReference type="SAM" id="SignalP"/>
    </source>
</evidence>
<organism evidence="2 3">
    <name type="scientific">Chitinophaga niabensis</name>
    <dbReference type="NCBI Taxonomy" id="536979"/>
    <lineage>
        <taxon>Bacteria</taxon>
        <taxon>Pseudomonadati</taxon>
        <taxon>Bacteroidota</taxon>
        <taxon>Chitinophagia</taxon>
        <taxon>Chitinophagales</taxon>
        <taxon>Chitinophagaceae</taxon>
        <taxon>Chitinophaga</taxon>
    </lineage>
</organism>
<gene>
    <name evidence="2" type="ORF">SAMN04488055_4119</name>
</gene>
<feature type="signal peptide" evidence="1">
    <location>
        <begin position="1"/>
        <end position="17"/>
    </location>
</feature>
<dbReference type="PROSITE" id="PS51257">
    <property type="entry name" value="PROKAR_LIPOPROTEIN"/>
    <property type="match status" value="1"/>
</dbReference>
<keyword evidence="1" id="KW-0732">Signal</keyword>
<dbReference type="AlphaFoldDB" id="A0A1N6JL01"/>
<reference evidence="2 3" key="1">
    <citation type="submission" date="2016-11" db="EMBL/GenBank/DDBJ databases">
        <authorList>
            <person name="Jaros S."/>
            <person name="Januszkiewicz K."/>
            <person name="Wedrychowicz H."/>
        </authorList>
    </citation>
    <scope>NUCLEOTIDE SEQUENCE [LARGE SCALE GENOMIC DNA]</scope>
    <source>
        <strain evidence="2 3">DSM 24787</strain>
    </source>
</reference>
<dbReference type="EMBL" id="FSRA01000002">
    <property type="protein sequence ID" value="SIO44847.1"/>
    <property type="molecule type" value="Genomic_DNA"/>
</dbReference>
<feature type="chain" id="PRO_5013178810" evidence="1">
    <location>
        <begin position="18"/>
        <end position="215"/>
    </location>
</feature>
<sequence length="215" mass="23655">MKLSPFLCLVFAIMVLAACKKEKSEEGPLQSHVCNYSPYTTGSSFNYEFVNVNPPMSGDFVLLVKGDSVIGSESYRVLEDDITGEFSLFDCGGGDYVQLLAVTGIPNAPTQPVKTTYLKENVPLGQGWSEDIPITITGLGDFMLNIRYTIIQKGSNKTVLGKAYTNVIGVEMEVSVPPFIPPQILSTNYYAKGVGLIELDRFEDTTRLRTYNIKP</sequence>
<proteinExistence type="predicted"/>
<evidence type="ECO:0000313" key="3">
    <source>
        <dbReference type="Proteomes" id="UP000185003"/>
    </source>
</evidence>
<name>A0A1N6JL01_9BACT</name>